<protein>
    <submittedName>
        <fullName evidence="1">Uncharacterized protein</fullName>
    </submittedName>
</protein>
<keyword evidence="2" id="KW-1185">Reference proteome</keyword>
<gene>
    <name evidence="1" type="ORF">PanWU01x14_051950</name>
</gene>
<dbReference type="AlphaFoldDB" id="A0A2P5DM54"/>
<reference evidence="2" key="1">
    <citation type="submission" date="2016-06" db="EMBL/GenBank/DDBJ databases">
        <title>Parallel loss of symbiosis genes in relatives of nitrogen-fixing non-legume Parasponia.</title>
        <authorList>
            <person name="Van Velzen R."/>
            <person name="Holmer R."/>
            <person name="Bu F."/>
            <person name="Rutten L."/>
            <person name="Van Zeijl A."/>
            <person name="Liu W."/>
            <person name="Santuari L."/>
            <person name="Cao Q."/>
            <person name="Sharma T."/>
            <person name="Shen D."/>
            <person name="Roswanjaya Y."/>
            <person name="Wardhani T."/>
            <person name="Kalhor M.S."/>
            <person name="Jansen J."/>
            <person name="Van den Hoogen J."/>
            <person name="Gungor B."/>
            <person name="Hartog M."/>
            <person name="Hontelez J."/>
            <person name="Verver J."/>
            <person name="Yang W.-C."/>
            <person name="Schijlen E."/>
            <person name="Repin R."/>
            <person name="Schilthuizen M."/>
            <person name="Schranz E."/>
            <person name="Heidstra R."/>
            <person name="Miyata K."/>
            <person name="Fedorova E."/>
            <person name="Kohlen W."/>
            <person name="Bisseling T."/>
            <person name="Smit S."/>
            <person name="Geurts R."/>
        </authorList>
    </citation>
    <scope>NUCLEOTIDE SEQUENCE [LARGE SCALE GENOMIC DNA]</scope>
    <source>
        <strain evidence="2">cv. WU1-14</strain>
    </source>
</reference>
<organism evidence="1 2">
    <name type="scientific">Parasponia andersonii</name>
    <name type="common">Sponia andersonii</name>
    <dbReference type="NCBI Taxonomy" id="3476"/>
    <lineage>
        <taxon>Eukaryota</taxon>
        <taxon>Viridiplantae</taxon>
        <taxon>Streptophyta</taxon>
        <taxon>Embryophyta</taxon>
        <taxon>Tracheophyta</taxon>
        <taxon>Spermatophyta</taxon>
        <taxon>Magnoliopsida</taxon>
        <taxon>eudicotyledons</taxon>
        <taxon>Gunneridae</taxon>
        <taxon>Pentapetalae</taxon>
        <taxon>rosids</taxon>
        <taxon>fabids</taxon>
        <taxon>Rosales</taxon>
        <taxon>Cannabaceae</taxon>
        <taxon>Parasponia</taxon>
    </lineage>
</organism>
<comment type="caution">
    <text evidence="1">The sequence shown here is derived from an EMBL/GenBank/DDBJ whole genome shotgun (WGS) entry which is preliminary data.</text>
</comment>
<dbReference type="EMBL" id="JXTB01000029">
    <property type="protein sequence ID" value="PON74363.1"/>
    <property type="molecule type" value="Genomic_DNA"/>
</dbReference>
<sequence>MTFLNPPSFTQPNDQSGISDNIWFHLVSPHFLPNPQRTIQVPLRNHHSNHCCVSKHIRFAQIRPHLLQNLQHFLNSIRLTKTLHQDHESNTLLHQTIILEVLINRQRQI</sequence>
<name>A0A2P5DM54_PARAD</name>
<evidence type="ECO:0000313" key="2">
    <source>
        <dbReference type="Proteomes" id="UP000237105"/>
    </source>
</evidence>
<accession>A0A2P5DM54</accession>
<dbReference type="Proteomes" id="UP000237105">
    <property type="component" value="Unassembled WGS sequence"/>
</dbReference>
<evidence type="ECO:0000313" key="1">
    <source>
        <dbReference type="EMBL" id="PON74363.1"/>
    </source>
</evidence>
<proteinExistence type="predicted"/>
<dbReference type="OrthoDB" id="10305159at2759"/>